<dbReference type="SUPFAM" id="SSF47240">
    <property type="entry name" value="Ferritin-like"/>
    <property type="match status" value="1"/>
</dbReference>
<evidence type="ECO:0000313" key="3">
    <source>
        <dbReference type="Proteomes" id="UP000002012"/>
    </source>
</evidence>
<dbReference type="KEGG" id="dap:Dacet_2589"/>
<dbReference type="CDD" id="cd01045">
    <property type="entry name" value="Ferritin_like_AB"/>
    <property type="match status" value="1"/>
</dbReference>
<dbReference type="EMBL" id="CP001968">
    <property type="protein sequence ID" value="ADD69347.1"/>
    <property type="molecule type" value="Genomic_DNA"/>
</dbReference>
<protein>
    <submittedName>
        <fullName evidence="2">Rubrerythrin</fullName>
    </submittedName>
</protein>
<dbReference type="GO" id="GO:0016491">
    <property type="term" value="F:oxidoreductase activity"/>
    <property type="evidence" value="ECO:0007669"/>
    <property type="project" value="InterPro"/>
</dbReference>
<keyword evidence="3" id="KW-1185">Reference proteome</keyword>
<accession>D4H4Z1</accession>
<sequence length="169" mass="19239">MNFALIGALKTAYEAEKEGMRSYLHFAKETNVAGGKDMFIQLALDEVDHMELIQNFMEKTLKGETFTTVEVPAGRLSKIMPDLQDASRQKIDKASVSDEQALKIAMEQEVKARTFYLEEAGKADDAVVKELFEKLAGVEQKHYDILKAELDFMHEDGFWFDAMEFSLEK</sequence>
<dbReference type="eggNOG" id="COG1633">
    <property type="taxonomic scope" value="Bacteria"/>
</dbReference>
<dbReference type="OrthoDB" id="5420557at2"/>
<reference evidence="2 3" key="1">
    <citation type="journal article" date="2010" name="Stand. Genomic Sci.">
        <title>Complete genome sequence of Denitrovibrio acetiphilus type strain (N2460).</title>
        <authorList>
            <person name="Kiss H."/>
            <person name="Lang E."/>
            <person name="Lapidus A."/>
            <person name="Copeland A."/>
            <person name="Nolan M."/>
            <person name="Glavina Del Rio T."/>
            <person name="Chen F."/>
            <person name="Lucas S."/>
            <person name="Tice H."/>
            <person name="Cheng J.F."/>
            <person name="Han C."/>
            <person name="Goodwin L."/>
            <person name="Pitluck S."/>
            <person name="Liolios K."/>
            <person name="Pati A."/>
            <person name="Ivanova N."/>
            <person name="Mavromatis K."/>
            <person name="Chen A."/>
            <person name="Palaniappan K."/>
            <person name="Land M."/>
            <person name="Hauser L."/>
            <person name="Chang Y.J."/>
            <person name="Jeffries C.D."/>
            <person name="Detter J.C."/>
            <person name="Brettin T."/>
            <person name="Spring S."/>
            <person name="Rohde M."/>
            <person name="Goker M."/>
            <person name="Woyke T."/>
            <person name="Bristow J."/>
            <person name="Eisen J.A."/>
            <person name="Markowitz V."/>
            <person name="Hugenholtz P."/>
            <person name="Kyrpides N.C."/>
            <person name="Klenk H.P."/>
        </authorList>
    </citation>
    <scope>NUCLEOTIDE SEQUENCE [LARGE SCALE GENOMIC DNA]</scope>
    <source>
        <strain evidence="3">DSM 12809 / NBRC 114555 / N2460</strain>
    </source>
</reference>
<dbReference type="PANTHER" id="PTHR33531:SF10">
    <property type="entry name" value="BLR7895 PROTEIN"/>
    <property type="match status" value="1"/>
</dbReference>
<evidence type="ECO:0000313" key="2">
    <source>
        <dbReference type="EMBL" id="ADD69347.1"/>
    </source>
</evidence>
<dbReference type="Proteomes" id="UP000002012">
    <property type="component" value="Chromosome"/>
</dbReference>
<name>D4H4Z1_DENA2</name>
<feature type="domain" description="Rubrerythrin diiron-binding" evidence="1">
    <location>
        <begin position="9"/>
        <end position="149"/>
    </location>
</feature>
<dbReference type="HOGENOM" id="CLU_134897_0_0_0"/>
<dbReference type="InterPro" id="IPR003251">
    <property type="entry name" value="Rr_diiron-bd_dom"/>
</dbReference>
<dbReference type="InterPro" id="IPR012347">
    <property type="entry name" value="Ferritin-like"/>
</dbReference>
<evidence type="ECO:0000259" key="1">
    <source>
        <dbReference type="Pfam" id="PF02915"/>
    </source>
</evidence>
<gene>
    <name evidence="2" type="ordered locus">Dacet_2589</name>
</gene>
<dbReference type="PaxDb" id="522772-Dacet_2589"/>
<organism evidence="2 3">
    <name type="scientific">Denitrovibrio acetiphilus (strain DSM 12809 / NBRC 114555 / N2460)</name>
    <dbReference type="NCBI Taxonomy" id="522772"/>
    <lineage>
        <taxon>Bacteria</taxon>
        <taxon>Pseudomonadati</taxon>
        <taxon>Deferribacterota</taxon>
        <taxon>Deferribacteres</taxon>
        <taxon>Deferribacterales</taxon>
        <taxon>Geovibrionaceae</taxon>
        <taxon>Denitrovibrio</taxon>
    </lineage>
</organism>
<dbReference type="RefSeq" id="WP_013011844.1">
    <property type="nucleotide sequence ID" value="NC_013943.1"/>
</dbReference>
<dbReference type="InParanoid" id="D4H4Z1"/>
<dbReference type="PANTHER" id="PTHR33531">
    <property type="entry name" value="RUBRERYTHRIN SUBFAMILY"/>
    <property type="match status" value="1"/>
</dbReference>
<dbReference type="Pfam" id="PF02915">
    <property type="entry name" value="Rubrerythrin"/>
    <property type="match status" value="1"/>
</dbReference>
<dbReference type="GO" id="GO:0046872">
    <property type="term" value="F:metal ion binding"/>
    <property type="evidence" value="ECO:0007669"/>
    <property type="project" value="InterPro"/>
</dbReference>
<dbReference type="Gene3D" id="1.20.1260.10">
    <property type="match status" value="1"/>
</dbReference>
<dbReference type="STRING" id="522772.Dacet_2589"/>
<proteinExistence type="predicted"/>
<dbReference type="AlphaFoldDB" id="D4H4Z1"/>
<dbReference type="InterPro" id="IPR009078">
    <property type="entry name" value="Ferritin-like_SF"/>
</dbReference>